<feature type="non-terminal residue" evidence="2">
    <location>
        <position position="1"/>
    </location>
</feature>
<accession>X1KW77</accession>
<evidence type="ECO:0000313" key="2">
    <source>
        <dbReference type="EMBL" id="GAH86228.1"/>
    </source>
</evidence>
<proteinExistence type="predicted"/>
<evidence type="ECO:0000256" key="1">
    <source>
        <dbReference type="SAM" id="Phobius"/>
    </source>
</evidence>
<name>X1KW77_9ZZZZ</name>
<sequence length="152" mass="16460">GTEWSAASAQFDAISAPSAPGAGGIIPPIERFELTVICIDDSWKRIPGVRVDIHEEGRFLGSELANETGVAVFGIPKSMVLSITAAKDGYETVVRSISVSGSMTEVIQMHKIAFAELPWLLLMIIIIIGGIILYCIYRKQTAGVKKKRTRLS</sequence>
<feature type="transmembrane region" description="Helical" evidence="1">
    <location>
        <begin position="117"/>
        <end position="137"/>
    </location>
</feature>
<dbReference type="AlphaFoldDB" id="X1KW77"/>
<reference evidence="2" key="1">
    <citation type="journal article" date="2014" name="Front. Microbiol.">
        <title>High frequency of phylogenetically diverse reductive dehalogenase-homologous genes in deep subseafloor sedimentary metagenomes.</title>
        <authorList>
            <person name="Kawai M."/>
            <person name="Futagami T."/>
            <person name="Toyoda A."/>
            <person name="Takaki Y."/>
            <person name="Nishi S."/>
            <person name="Hori S."/>
            <person name="Arai W."/>
            <person name="Tsubouchi T."/>
            <person name="Morono Y."/>
            <person name="Uchiyama I."/>
            <person name="Ito T."/>
            <person name="Fujiyama A."/>
            <person name="Inagaki F."/>
            <person name="Takami H."/>
        </authorList>
    </citation>
    <scope>NUCLEOTIDE SEQUENCE</scope>
    <source>
        <strain evidence="2">Expedition CK06-06</strain>
    </source>
</reference>
<keyword evidence="1" id="KW-0472">Membrane</keyword>
<organism evidence="2">
    <name type="scientific">marine sediment metagenome</name>
    <dbReference type="NCBI Taxonomy" id="412755"/>
    <lineage>
        <taxon>unclassified sequences</taxon>
        <taxon>metagenomes</taxon>
        <taxon>ecological metagenomes</taxon>
    </lineage>
</organism>
<evidence type="ECO:0008006" key="3">
    <source>
        <dbReference type="Google" id="ProtNLM"/>
    </source>
</evidence>
<gene>
    <name evidence="2" type="ORF">S03H2_67116</name>
</gene>
<dbReference type="EMBL" id="BARU01043892">
    <property type="protein sequence ID" value="GAH86228.1"/>
    <property type="molecule type" value="Genomic_DNA"/>
</dbReference>
<comment type="caution">
    <text evidence="2">The sequence shown here is derived from an EMBL/GenBank/DDBJ whole genome shotgun (WGS) entry which is preliminary data.</text>
</comment>
<keyword evidence="1" id="KW-0812">Transmembrane</keyword>
<keyword evidence="1" id="KW-1133">Transmembrane helix</keyword>
<protein>
    <recommendedName>
        <fullName evidence="3">Carboxypeptidase regulatory-like domain-containing protein</fullName>
    </recommendedName>
</protein>